<comment type="subcellular location">
    <subcellularLocation>
        <location evidence="7">Cytoplasm</location>
    </subcellularLocation>
</comment>
<comment type="similarity">
    <text evidence="7">Belongs to the metallo-dependent hydrolases superfamily. HutI family.</text>
</comment>
<comment type="function">
    <text evidence="7">Catalyzes the hydrolytic cleavage of the carbon-nitrogen bond in imidazolone-5-propanoate to yield N-formimidoyl-L-glutamate. It is the third step in the universal histidine degradation pathway.</text>
</comment>
<evidence type="ECO:0000256" key="7">
    <source>
        <dbReference type="HAMAP-Rule" id="MF_00372"/>
    </source>
</evidence>
<reference evidence="9" key="2">
    <citation type="submission" date="2020-09" db="EMBL/GenBank/DDBJ databases">
        <authorList>
            <person name="Sun Q."/>
            <person name="Zhou Y."/>
        </authorList>
    </citation>
    <scope>NUCLEOTIDE SEQUENCE</scope>
    <source>
        <strain evidence="9">CGMCC 1.12181</strain>
    </source>
</reference>
<keyword evidence="7" id="KW-0963">Cytoplasm</keyword>
<dbReference type="Pfam" id="PF01979">
    <property type="entry name" value="Amidohydro_1"/>
    <property type="match status" value="1"/>
</dbReference>
<feature type="binding site" evidence="7">
    <location>
        <position position="76"/>
    </location>
    <ligand>
        <name>Fe(3+)</name>
        <dbReference type="ChEBI" id="CHEBI:29034"/>
    </ligand>
</feature>
<evidence type="ECO:0000256" key="4">
    <source>
        <dbReference type="ARBA" id="ARBA00022808"/>
    </source>
</evidence>
<dbReference type="EC" id="3.5.2.7" evidence="1 7"/>
<dbReference type="FunFam" id="3.20.20.140:FF:000007">
    <property type="entry name" value="Imidazolonepropionase"/>
    <property type="match status" value="1"/>
</dbReference>
<keyword evidence="3 7" id="KW-0378">Hydrolase</keyword>
<protein>
    <recommendedName>
        <fullName evidence="1 7">Imidazolonepropionase</fullName>
        <ecNumber evidence="1 7">3.5.2.7</ecNumber>
    </recommendedName>
    <alternativeName>
        <fullName evidence="7">Imidazolone-5-propionate hydrolase</fullName>
    </alternativeName>
</protein>
<evidence type="ECO:0000256" key="5">
    <source>
        <dbReference type="ARBA" id="ARBA00022833"/>
    </source>
</evidence>
<dbReference type="InterPro" id="IPR032466">
    <property type="entry name" value="Metal_Hydrolase"/>
</dbReference>
<evidence type="ECO:0000256" key="2">
    <source>
        <dbReference type="ARBA" id="ARBA00022723"/>
    </source>
</evidence>
<feature type="binding site" evidence="7">
    <location>
        <position position="323"/>
    </location>
    <ligand>
        <name>N-formimidoyl-L-glutamate</name>
        <dbReference type="ChEBI" id="CHEBI:58928"/>
    </ligand>
</feature>
<keyword evidence="2 7" id="KW-0479">Metal-binding</keyword>
<feature type="binding site" evidence="7">
    <location>
        <position position="83"/>
    </location>
    <ligand>
        <name>4-imidazolone-5-propanoate</name>
        <dbReference type="ChEBI" id="CHEBI:77893"/>
    </ligand>
</feature>
<dbReference type="PANTHER" id="PTHR42752">
    <property type="entry name" value="IMIDAZOLONEPROPIONASE"/>
    <property type="match status" value="1"/>
</dbReference>
<dbReference type="HAMAP" id="MF_00372">
    <property type="entry name" value="HutI"/>
    <property type="match status" value="1"/>
</dbReference>
<dbReference type="NCBIfam" id="TIGR01224">
    <property type="entry name" value="hutI"/>
    <property type="match status" value="1"/>
</dbReference>
<keyword evidence="5 7" id="KW-0862">Zinc</keyword>
<feature type="binding site" evidence="7">
    <location>
        <position position="244"/>
    </location>
    <ligand>
        <name>Fe(3+)</name>
        <dbReference type="ChEBI" id="CHEBI:29034"/>
    </ligand>
</feature>
<feature type="binding site" evidence="7">
    <location>
        <position position="319"/>
    </location>
    <ligand>
        <name>Zn(2+)</name>
        <dbReference type="ChEBI" id="CHEBI:29105"/>
    </ligand>
</feature>
<feature type="binding site" evidence="7">
    <location>
        <position position="244"/>
    </location>
    <ligand>
        <name>Zn(2+)</name>
        <dbReference type="ChEBI" id="CHEBI:29105"/>
    </ligand>
</feature>
<feature type="binding site" evidence="7">
    <location>
        <position position="76"/>
    </location>
    <ligand>
        <name>Zn(2+)</name>
        <dbReference type="ChEBI" id="CHEBI:29105"/>
    </ligand>
</feature>
<feature type="binding site" evidence="7">
    <location>
        <position position="324"/>
    </location>
    <ligand>
        <name>4-imidazolone-5-propanoate</name>
        <dbReference type="ChEBI" id="CHEBI:77893"/>
    </ligand>
</feature>
<dbReference type="InterPro" id="IPR006680">
    <property type="entry name" value="Amidohydro-rel"/>
</dbReference>
<keyword evidence="4 7" id="KW-0369">Histidine metabolism</keyword>
<dbReference type="RefSeq" id="WP_188364028.1">
    <property type="nucleotide sequence ID" value="NZ_BAABJF010000032.1"/>
</dbReference>
<comment type="cofactor">
    <cofactor evidence="7">
        <name>Zn(2+)</name>
        <dbReference type="ChEBI" id="CHEBI:29105"/>
    </cofactor>
    <cofactor evidence="7">
        <name>Fe(3+)</name>
        <dbReference type="ChEBI" id="CHEBI:29034"/>
    </cofactor>
    <text evidence="7">Binds 1 zinc or iron ion per subunit.</text>
</comment>
<feature type="binding site" evidence="7">
    <location>
        <position position="146"/>
    </location>
    <ligand>
        <name>4-imidazolone-5-propanoate</name>
        <dbReference type="ChEBI" id="CHEBI:77893"/>
    </ligand>
</feature>
<comment type="catalytic activity">
    <reaction evidence="7">
        <text>4-imidazolone-5-propanoate + H2O = N-formimidoyl-L-glutamate</text>
        <dbReference type="Rhea" id="RHEA:23660"/>
        <dbReference type="ChEBI" id="CHEBI:15377"/>
        <dbReference type="ChEBI" id="CHEBI:58928"/>
        <dbReference type="ChEBI" id="CHEBI:77893"/>
        <dbReference type="EC" id="3.5.2.7"/>
    </reaction>
</comment>
<feature type="binding site" evidence="7">
    <location>
        <position position="179"/>
    </location>
    <ligand>
        <name>4-imidazolone-5-propanoate</name>
        <dbReference type="ChEBI" id="CHEBI:77893"/>
    </ligand>
</feature>
<dbReference type="InterPro" id="IPR005920">
    <property type="entry name" value="HutI"/>
</dbReference>
<dbReference type="EMBL" id="BMEO01000002">
    <property type="protein sequence ID" value="GGF86383.1"/>
    <property type="molecule type" value="Genomic_DNA"/>
</dbReference>
<dbReference type="Gene3D" id="2.30.40.10">
    <property type="entry name" value="Urease, subunit C, domain 1"/>
    <property type="match status" value="1"/>
</dbReference>
<comment type="caution">
    <text evidence="9">The sequence shown here is derived from an EMBL/GenBank/DDBJ whole genome shotgun (WGS) entry which is preliminary data.</text>
</comment>
<evidence type="ECO:0000313" key="10">
    <source>
        <dbReference type="Proteomes" id="UP000605253"/>
    </source>
</evidence>
<feature type="binding site" evidence="7">
    <location>
        <position position="146"/>
    </location>
    <ligand>
        <name>N-formimidoyl-L-glutamate</name>
        <dbReference type="ChEBI" id="CHEBI:58928"/>
    </ligand>
</feature>
<proteinExistence type="inferred from homology"/>
<evidence type="ECO:0000259" key="8">
    <source>
        <dbReference type="Pfam" id="PF01979"/>
    </source>
</evidence>
<dbReference type="GO" id="GO:0005506">
    <property type="term" value="F:iron ion binding"/>
    <property type="evidence" value="ECO:0007669"/>
    <property type="project" value="UniProtKB-UniRule"/>
</dbReference>
<dbReference type="SUPFAM" id="SSF51556">
    <property type="entry name" value="Metallo-dependent hydrolases"/>
    <property type="match status" value="1"/>
</dbReference>
<name>A0A917CEK8_9GAMM</name>
<gene>
    <name evidence="7 9" type="primary">hutI</name>
    <name evidence="9" type="ORF">GCM10011365_04220</name>
</gene>
<feature type="binding site" evidence="7">
    <location>
        <position position="74"/>
    </location>
    <ligand>
        <name>Zn(2+)</name>
        <dbReference type="ChEBI" id="CHEBI:29105"/>
    </ligand>
</feature>
<dbReference type="CDD" id="cd01296">
    <property type="entry name" value="Imidazolone-5PH"/>
    <property type="match status" value="1"/>
</dbReference>
<dbReference type="AlphaFoldDB" id="A0A917CEK8"/>
<sequence>MNSTKKCDLLIKHATIATCSDLQAVDELLDDAAVAISDGVIQWIGSSAQSEQFSCDEVYELQGELLTPALIDCHTHLVFGGSRADEFADRLAGVSYEAIAKAGGGILSTVKATREASFEDLEMAAIQRLLHLKSQGVTTVEIKSGYGLDVDNEIKMLKVARAAGEAAEVDVKTTLLAAHALPPEYKDNRSGYIDLICKELIPKVAKDKLADAVDAFCEGIGFSPDETRQVFDAAARWGLPVKLHADQLSDLGGAGLVAEYSGLSADHVEYTSLKSIKAMAEHDTVATLLPYAFYALQEKQKPPITAFRKHGVAMAIATDCNPGTAPTTNILQCLHMACTQFGLTIPEAWLGVTLNAAKALGLSDTKGSIEVGKQAHLVHWQAHKPSDIVYWQGENPVIGVFK</sequence>
<dbReference type="SUPFAM" id="SSF51338">
    <property type="entry name" value="Composite domain of metallo-dependent hydrolases"/>
    <property type="match status" value="1"/>
</dbReference>
<keyword evidence="10" id="KW-1185">Reference proteome</keyword>
<feature type="binding site" evidence="7">
    <location>
        <position position="74"/>
    </location>
    <ligand>
        <name>Fe(3+)</name>
        <dbReference type="ChEBI" id="CHEBI:29034"/>
    </ligand>
</feature>
<dbReference type="GO" id="GO:0019556">
    <property type="term" value="P:L-histidine catabolic process to glutamate and formamide"/>
    <property type="evidence" value="ECO:0007669"/>
    <property type="project" value="UniProtKB-UniRule"/>
</dbReference>
<feature type="binding site" evidence="7">
    <location>
        <position position="247"/>
    </location>
    <ligand>
        <name>4-imidazolone-5-propanoate</name>
        <dbReference type="ChEBI" id="CHEBI:77893"/>
    </ligand>
</feature>
<dbReference type="PANTHER" id="PTHR42752:SF1">
    <property type="entry name" value="IMIDAZOLONEPROPIONASE-RELATED"/>
    <property type="match status" value="1"/>
</dbReference>
<accession>A0A917CEK8</accession>
<dbReference type="GO" id="GO:0005737">
    <property type="term" value="C:cytoplasm"/>
    <property type="evidence" value="ECO:0007669"/>
    <property type="project" value="UniProtKB-SubCell"/>
</dbReference>
<evidence type="ECO:0000313" key="9">
    <source>
        <dbReference type="EMBL" id="GGF86383.1"/>
    </source>
</evidence>
<dbReference type="GO" id="GO:0008270">
    <property type="term" value="F:zinc ion binding"/>
    <property type="evidence" value="ECO:0007669"/>
    <property type="project" value="UniProtKB-UniRule"/>
</dbReference>
<evidence type="ECO:0000256" key="6">
    <source>
        <dbReference type="ARBA" id="ARBA00023004"/>
    </source>
</evidence>
<feature type="domain" description="Amidohydrolase-related" evidence="8">
    <location>
        <begin position="66"/>
        <end position="401"/>
    </location>
</feature>
<comment type="pathway">
    <text evidence="7">Amino-acid degradation; L-histidine degradation into L-glutamate; N-formimidoyl-L-glutamate from L-histidine: step 3/3.</text>
</comment>
<dbReference type="GO" id="GO:0050480">
    <property type="term" value="F:imidazolonepropionase activity"/>
    <property type="evidence" value="ECO:0007669"/>
    <property type="project" value="UniProtKB-UniRule"/>
</dbReference>
<organism evidence="9 10">
    <name type="scientific">Marinicella pacifica</name>
    <dbReference type="NCBI Taxonomy" id="1171543"/>
    <lineage>
        <taxon>Bacteria</taxon>
        <taxon>Pseudomonadati</taxon>
        <taxon>Pseudomonadota</taxon>
        <taxon>Gammaproteobacteria</taxon>
        <taxon>Lysobacterales</taxon>
        <taxon>Marinicellaceae</taxon>
        <taxon>Marinicella</taxon>
    </lineage>
</organism>
<evidence type="ECO:0000256" key="1">
    <source>
        <dbReference type="ARBA" id="ARBA00012864"/>
    </source>
</evidence>
<keyword evidence="6 7" id="KW-0408">Iron</keyword>
<reference evidence="9" key="1">
    <citation type="journal article" date="2014" name="Int. J. Syst. Evol. Microbiol.">
        <title>Complete genome sequence of Corynebacterium casei LMG S-19264T (=DSM 44701T), isolated from a smear-ripened cheese.</title>
        <authorList>
            <consortium name="US DOE Joint Genome Institute (JGI-PGF)"/>
            <person name="Walter F."/>
            <person name="Albersmeier A."/>
            <person name="Kalinowski J."/>
            <person name="Ruckert C."/>
        </authorList>
    </citation>
    <scope>NUCLEOTIDE SEQUENCE</scope>
    <source>
        <strain evidence="9">CGMCC 1.12181</strain>
    </source>
</reference>
<feature type="binding site" evidence="7">
    <location>
        <position position="321"/>
    </location>
    <ligand>
        <name>N-formimidoyl-L-glutamate</name>
        <dbReference type="ChEBI" id="CHEBI:58928"/>
    </ligand>
</feature>
<feature type="binding site" evidence="7">
    <location>
        <position position="319"/>
    </location>
    <ligand>
        <name>Fe(3+)</name>
        <dbReference type="ChEBI" id="CHEBI:29034"/>
    </ligand>
</feature>
<dbReference type="Proteomes" id="UP000605253">
    <property type="component" value="Unassembled WGS sequence"/>
</dbReference>
<dbReference type="Gene3D" id="3.20.20.140">
    <property type="entry name" value="Metal-dependent hydrolases"/>
    <property type="match status" value="1"/>
</dbReference>
<dbReference type="InterPro" id="IPR011059">
    <property type="entry name" value="Metal-dep_hydrolase_composite"/>
</dbReference>
<evidence type="ECO:0000256" key="3">
    <source>
        <dbReference type="ARBA" id="ARBA00022801"/>
    </source>
</evidence>